<proteinExistence type="predicted"/>
<evidence type="ECO:0000313" key="1">
    <source>
        <dbReference type="EMBL" id="MEB3371772.1"/>
    </source>
</evidence>
<keyword evidence="2" id="KW-1185">Reference proteome</keyword>
<comment type="caution">
    <text evidence="1">The sequence shown here is derived from an EMBL/GenBank/DDBJ whole genome shotgun (WGS) entry which is preliminary data.</text>
</comment>
<dbReference type="EMBL" id="JAWLNX010000032">
    <property type="protein sequence ID" value="MEB3371772.1"/>
    <property type="molecule type" value="Genomic_DNA"/>
</dbReference>
<dbReference type="Proteomes" id="UP001327093">
    <property type="component" value="Unassembled WGS sequence"/>
</dbReference>
<protein>
    <submittedName>
        <fullName evidence="1">Uncharacterized protein</fullName>
    </submittedName>
</protein>
<reference evidence="1 2" key="1">
    <citation type="submission" date="2023-10" db="EMBL/GenBank/DDBJ databases">
        <title>Saccharopolyspora sp. nov., isolated from mangrove soil.</title>
        <authorList>
            <person name="Lu Y."/>
            <person name="Liu W."/>
        </authorList>
    </citation>
    <scope>NUCLEOTIDE SEQUENCE [LARGE SCALE GENOMIC DNA]</scope>
    <source>
        <strain evidence="1 2">S2-29</strain>
    </source>
</reference>
<gene>
    <name evidence="1" type="ORF">R4I43_30675</name>
</gene>
<name>A0ABU6AJP1_9PSEU</name>
<sequence>MAFSTDAMSHGMLPGVAIASVLGAAASAAAMAAGVSALDRSRCPGWWVLGVGS</sequence>
<evidence type="ECO:0000313" key="2">
    <source>
        <dbReference type="Proteomes" id="UP001327093"/>
    </source>
</evidence>
<organism evidence="1 2">
    <name type="scientific">Saccharopolyspora mangrovi</name>
    <dbReference type="NCBI Taxonomy" id="3082379"/>
    <lineage>
        <taxon>Bacteria</taxon>
        <taxon>Bacillati</taxon>
        <taxon>Actinomycetota</taxon>
        <taxon>Actinomycetes</taxon>
        <taxon>Pseudonocardiales</taxon>
        <taxon>Pseudonocardiaceae</taxon>
        <taxon>Saccharopolyspora</taxon>
    </lineage>
</organism>
<accession>A0ABU6AJP1</accession>